<gene>
    <name evidence="1" type="ORF">HNP98_002646</name>
</gene>
<keyword evidence="2" id="KW-1185">Reference proteome</keyword>
<evidence type="ECO:0000313" key="1">
    <source>
        <dbReference type="EMBL" id="NRT19812.1"/>
    </source>
</evidence>
<accession>A0ABX2FRJ9</accession>
<protein>
    <submittedName>
        <fullName evidence="1">Spore coat polysaccharide biosynthesis protein SpsF</fullName>
    </submittedName>
</protein>
<dbReference type="PANTHER" id="PTHR42866">
    <property type="entry name" value="3-DEOXY-MANNO-OCTULOSONATE CYTIDYLYLTRANSFERASE"/>
    <property type="match status" value="1"/>
</dbReference>
<name>A0ABX2FRJ9_9BACT</name>
<evidence type="ECO:0000313" key="2">
    <source>
        <dbReference type="Proteomes" id="UP000779507"/>
    </source>
</evidence>
<proteinExistence type="predicted"/>
<sequence>MSGALRIGIVSQARMTSTRLPGKVLLRAGANSLLGWHLRRLRQTGLPVFLATTTNAADDVLAAFGAAHGLPVTRGDEHDVLGRFRLCARQHDLEAVVRVTSDCPLIAPELIAEGVARYRAAADPRLYLSNVVQRTYPRGFDFEVFSRELLEEAAQRATLPADREHVTPYINQNRAGTVRLAHLARPADASRYRLTVDTPEDFALARTLLADYDAGQLDGEALIALLADHPELVALNAAVEQKKV</sequence>
<dbReference type="Pfam" id="PF02348">
    <property type="entry name" value="CTP_transf_3"/>
    <property type="match status" value="1"/>
</dbReference>
<comment type="caution">
    <text evidence="1">The sequence shown here is derived from an EMBL/GenBank/DDBJ whole genome shotgun (WGS) entry which is preliminary data.</text>
</comment>
<dbReference type="CDD" id="cd02518">
    <property type="entry name" value="GT2_SpsF"/>
    <property type="match status" value="1"/>
</dbReference>
<dbReference type="RefSeq" id="WP_217425760.1">
    <property type="nucleotide sequence ID" value="NZ_JABSNP010000011.1"/>
</dbReference>
<dbReference type="InterPro" id="IPR003329">
    <property type="entry name" value="Cytidylyl_trans"/>
</dbReference>
<organism evidence="1 2">
    <name type="scientific">Hymenobacter caeli</name>
    <dbReference type="NCBI Taxonomy" id="2735894"/>
    <lineage>
        <taxon>Bacteria</taxon>
        <taxon>Pseudomonadati</taxon>
        <taxon>Bacteroidota</taxon>
        <taxon>Cytophagia</taxon>
        <taxon>Cytophagales</taxon>
        <taxon>Hymenobacteraceae</taxon>
        <taxon>Hymenobacter</taxon>
    </lineage>
</organism>
<dbReference type="EMBL" id="JABSNP010000011">
    <property type="protein sequence ID" value="NRT19812.1"/>
    <property type="molecule type" value="Genomic_DNA"/>
</dbReference>
<dbReference type="PANTHER" id="PTHR42866:SF1">
    <property type="entry name" value="SPORE COAT POLYSACCHARIDE BIOSYNTHESIS PROTEIN SPSF"/>
    <property type="match status" value="1"/>
</dbReference>
<dbReference type="Proteomes" id="UP000779507">
    <property type="component" value="Unassembled WGS sequence"/>
</dbReference>
<reference evidence="1 2" key="1">
    <citation type="submission" date="2020-05" db="EMBL/GenBank/DDBJ databases">
        <title>Genomic Encyclopedia of Type Strains, Phase IV (KMG-V): Genome sequencing to study the core and pangenomes of soil and plant-associated prokaryotes.</title>
        <authorList>
            <person name="Whitman W."/>
        </authorList>
    </citation>
    <scope>NUCLEOTIDE SEQUENCE [LARGE SCALE GENOMIC DNA]</scope>
    <source>
        <strain evidence="1 2">9A</strain>
    </source>
</reference>